<dbReference type="Pfam" id="PF21699">
    <property type="entry name" value="TM1266-like"/>
    <property type="match status" value="1"/>
</dbReference>
<dbReference type="OrthoDB" id="9796135at2"/>
<keyword evidence="2" id="KW-1185">Reference proteome</keyword>
<dbReference type="Gene3D" id="3.30.70.1150">
    <property type="entry name" value="ACT-like. Chain A, domain 2"/>
    <property type="match status" value="1"/>
</dbReference>
<accession>A0A1Q9JLI5</accession>
<dbReference type="AlphaFoldDB" id="A0A1Q9JLI5"/>
<evidence type="ECO:0000313" key="1">
    <source>
        <dbReference type="EMBL" id="OLR57021.1"/>
    </source>
</evidence>
<organism evidence="1 2">
    <name type="scientific">Hornefia porci</name>
    <dbReference type="NCBI Taxonomy" id="2652292"/>
    <lineage>
        <taxon>Bacteria</taxon>
        <taxon>Bacillati</taxon>
        <taxon>Bacillota</taxon>
        <taxon>Clostridia</taxon>
        <taxon>Peptostreptococcales</taxon>
        <taxon>Anaerovoracaceae</taxon>
        <taxon>Hornefia</taxon>
    </lineage>
</organism>
<dbReference type="EMBL" id="MJIE01000001">
    <property type="protein sequence ID" value="OLR57021.1"/>
    <property type="molecule type" value="Genomic_DNA"/>
</dbReference>
<dbReference type="RefSeq" id="WP_075715130.1">
    <property type="nucleotide sequence ID" value="NZ_MJIE01000001.1"/>
</dbReference>
<dbReference type="InterPro" id="IPR023860">
    <property type="entry name" value="FeFe-hyd_TM1266"/>
</dbReference>
<dbReference type="NCBIfam" id="TIGR03959">
    <property type="entry name" value="hyd_TM1266"/>
    <property type="match status" value="1"/>
</dbReference>
<dbReference type="STRING" id="1261640.BHK98_09845"/>
<proteinExistence type="predicted"/>
<dbReference type="Proteomes" id="UP000187404">
    <property type="component" value="Unassembled WGS sequence"/>
</dbReference>
<gene>
    <name evidence="1" type="ORF">BHK98_09845</name>
</gene>
<sequence length="85" mass="9268">MEKRVAMLAIVVEDNERTEELNHVLHEYSEYIIGRMGLPYRDRSISLISIAIDGPADAISALSGKLGQIPGVSAKAVYAKLPEDA</sequence>
<reference evidence="1 2" key="1">
    <citation type="journal article" date="2016" name="Appl. Environ. Microbiol.">
        <title>Function and Phylogeny of Bacterial Butyryl Coenzyme A:Acetate Transferases and Their Diversity in the Proximal Colon of Swine.</title>
        <authorList>
            <person name="Trachsel J."/>
            <person name="Bayles D.O."/>
            <person name="Looft T."/>
            <person name="Levine U.Y."/>
            <person name="Allen H.K."/>
        </authorList>
    </citation>
    <scope>NUCLEOTIDE SEQUENCE [LARGE SCALE GENOMIC DNA]</scope>
    <source>
        <strain evidence="1 2">68-3-10</strain>
    </source>
</reference>
<name>A0A1Q9JLI5_9FIRM</name>
<comment type="caution">
    <text evidence="1">The sequence shown here is derived from an EMBL/GenBank/DDBJ whole genome shotgun (WGS) entry which is preliminary data.</text>
</comment>
<evidence type="ECO:0000313" key="2">
    <source>
        <dbReference type="Proteomes" id="UP000187404"/>
    </source>
</evidence>
<protein>
    <submittedName>
        <fullName evidence="1">Iron-only hydrogenase system regulator</fullName>
    </submittedName>
</protein>
<dbReference type="InterPro" id="IPR045865">
    <property type="entry name" value="ACT-like_dom_sf"/>
</dbReference>
<dbReference type="InterPro" id="IPR027271">
    <property type="entry name" value="Acetolactate_synth/TF_NikR_C"/>
</dbReference>
<dbReference type="SUPFAM" id="SSF55021">
    <property type="entry name" value="ACT-like"/>
    <property type="match status" value="1"/>
</dbReference>